<feature type="transmembrane region" description="Helical" evidence="1">
    <location>
        <begin position="87"/>
        <end position="106"/>
    </location>
</feature>
<dbReference type="Proteomes" id="UP000190989">
    <property type="component" value="Unassembled WGS sequence"/>
</dbReference>
<keyword evidence="1" id="KW-0812">Transmembrane</keyword>
<keyword evidence="3" id="KW-1185">Reference proteome</keyword>
<dbReference type="STRING" id="428990.SAMN06295987_102575"/>
<feature type="transmembrane region" description="Helical" evidence="1">
    <location>
        <begin position="271"/>
        <end position="291"/>
    </location>
</feature>
<protein>
    <recommendedName>
        <fullName evidence="4">O-Antigen ligase</fullName>
    </recommendedName>
</protein>
<feature type="transmembrane region" description="Helical" evidence="1">
    <location>
        <begin position="164"/>
        <end position="185"/>
    </location>
</feature>
<reference evidence="3" key="1">
    <citation type="submission" date="2017-02" db="EMBL/GenBank/DDBJ databases">
        <authorList>
            <person name="Varghese N."/>
            <person name="Submissions S."/>
        </authorList>
    </citation>
    <scope>NUCLEOTIDE SEQUENCE [LARGE SCALE GENOMIC DNA]</scope>
    <source>
        <strain evidence="3">SM117</strain>
    </source>
</reference>
<feature type="transmembrane region" description="Helical" evidence="1">
    <location>
        <begin position="249"/>
        <end position="265"/>
    </location>
</feature>
<feature type="transmembrane region" description="Helical" evidence="1">
    <location>
        <begin position="303"/>
        <end position="323"/>
    </location>
</feature>
<feature type="transmembrane region" description="Helical" evidence="1">
    <location>
        <begin position="441"/>
        <end position="458"/>
    </location>
</feature>
<evidence type="ECO:0008006" key="4">
    <source>
        <dbReference type="Google" id="ProtNLM"/>
    </source>
</evidence>
<organism evidence="2 3">
    <name type="scientific">Novosphingobium mathurense</name>
    <dbReference type="NCBI Taxonomy" id="428990"/>
    <lineage>
        <taxon>Bacteria</taxon>
        <taxon>Pseudomonadati</taxon>
        <taxon>Pseudomonadota</taxon>
        <taxon>Alphaproteobacteria</taxon>
        <taxon>Sphingomonadales</taxon>
        <taxon>Sphingomonadaceae</taxon>
        <taxon>Novosphingobium</taxon>
    </lineage>
</organism>
<dbReference type="AlphaFoldDB" id="A0A1U6HJM2"/>
<feature type="transmembrane region" description="Helical" evidence="1">
    <location>
        <begin position="220"/>
        <end position="237"/>
    </location>
</feature>
<feature type="transmembrane region" description="Helical" evidence="1">
    <location>
        <begin position="37"/>
        <end position="66"/>
    </location>
</feature>
<dbReference type="RefSeq" id="WP_079730158.1">
    <property type="nucleotide sequence ID" value="NZ_FVZE01000002.1"/>
</dbReference>
<dbReference type="EMBL" id="FVZE01000002">
    <property type="protein sequence ID" value="SLJ95943.1"/>
    <property type="molecule type" value="Genomic_DNA"/>
</dbReference>
<accession>A0A1U6HJM2</accession>
<feature type="transmembrane region" description="Helical" evidence="1">
    <location>
        <begin position="135"/>
        <end position="152"/>
    </location>
</feature>
<proteinExistence type="predicted"/>
<evidence type="ECO:0000313" key="3">
    <source>
        <dbReference type="Proteomes" id="UP000190989"/>
    </source>
</evidence>
<evidence type="ECO:0000313" key="2">
    <source>
        <dbReference type="EMBL" id="SLJ95943.1"/>
    </source>
</evidence>
<name>A0A1U6HJM2_9SPHN</name>
<keyword evidence="1" id="KW-0472">Membrane</keyword>
<keyword evidence="1" id="KW-1133">Transmembrane helix</keyword>
<feature type="transmembrane region" description="Helical" evidence="1">
    <location>
        <begin position="381"/>
        <end position="405"/>
    </location>
</feature>
<evidence type="ECO:0000256" key="1">
    <source>
        <dbReference type="SAM" id="Phobius"/>
    </source>
</evidence>
<sequence length="479" mass="51626">MINLLPIAAFWSLAFWGLVSRKPVLIYLFFATLPFGAFAAVPTFLTGGLTFIPTPLVTLLIILRTFCKPQGPAAMLTLALMPQKLKLLFLFWLVAAVTTFFMPRLFENAVMIVPIRGILSDTAPLRPTLQNLSQFAYLTIAVFSVFAFAVVLQSAVMRQHALKALCLGGAMTAATGLVDHASRYLPLDPLLAPFRTATYALVTDVEVLGARRIVGLMPEASAYGGICLALMATLYFYRRAIFDDALRTVWVPVILSLLALCAWLSTSSGTYVGVALLGGVAGLEWLLRANTDGQRFAIYRRGLGGELCVLLTLIVGVSLLLIIRPEILNPVFELVDRMVLQKTASNSFAERGMWRAVAWDSILATHGFGVGIGSTRASSSFVAILSGAGLIGGALYYGFVLQSLLRPTAGASIESQLLISGFRFSFVPSFVVTLMVGDADFGGMTAFGFGLVTALSITDARRRENLHGSPLPHSLHAYG</sequence>
<gene>
    <name evidence="2" type="ORF">SAMN06295987_102575</name>
</gene>